<reference evidence="2 3" key="1">
    <citation type="submission" date="2019-07" db="EMBL/GenBank/DDBJ databases">
        <title>The draft genome sequence of Vibrio algivorus M1486.</title>
        <authorList>
            <person name="Meng X."/>
        </authorList>
    </citation>
    <scope>NUCLEOTIDE SEQUENCE [LARGE SCALE GENOMIC DNA]</scope>
    <source>
        <strain evidence="2 3">M1486</strain>
    </source>
</reference>
<feature type="region of interest" description="Disordered" evidence="1">
    <location>
        <begin position="1"/>
        <end position="45"/>
    </location>
</feature>
<evidence type="ECO:0000313" key="2">
    <source>
        <dbReference type="EMBL" id="TVO32298.1"/>
    </source>
</evidence>
<dbReference type="Proteomes" id="UP000319828">
    <property type="component" value="Unassembled WGS sequence"/>
</dbReference>
<dbReference type="OrthoDB" id="5918474at2"/>
<evidence type="ECO:0000256" key="1">
    <source>
        <dbReference type="SAM" id="MobiDB-lite"/>
    </source>
</evidence>
<evidence type="ECO:0000313" key="3">
    <source>
        <dbReference type="Proteomes" id="UP000319828"/>
    </source>
</evidence>
<dbReference type="AlphaFoldDB" id="A0A557NV57"/>
<dbReference type="RefSeq" id="WP_144389155.1">
    <property type="nucleotide sequence ID" value="NZ_CANNCB010000060.1"/>
</dbReference>
<dbReference type="EMBL" id="VMKJ01000058">
    <property type="protein sequence ID" value="TVO32298.1"/>
    <property type="molecule type" value="Genomic_DNA"/>
</dbReference>
<gene>
    <name evidence="2" type="ORF">FOF44_17110</name>
</gene>
<name>A0A557NV57_9VIBR</name>
<feature type="compositionally biased region" description="Basic and acidic residues" evidence="1">
    <location>
        <begin position="16"/>
        <end position="45"/>
    </location>
</feature>
<protein>
    <submittedName>
        <fullName evidence="2">Uncharacterized protein</fullName>
    </submittedName>
</protein>
<sequence>MKNSPFSDIKKKRKEHEKTEFIESAKVDGNSEKEEQQNLDINERRGSHYIDKESGKKIKLSGKILQVPVNGYELKILEQGAKKMGLPLGSYLRTLGIEAAK</sequence>
<proteinExistence type="predicted"/>
<comment type="caution">
    <text evidence="2">The sequence shown here is derived from an EMBL/GenBank/DDBJ whole genome shotgun (WGS) entry which is preliminary data.</text>
</comment>
<organism evidence="2 3">
    <name type="scientific">Vibrio algivorus</name>
    <dbReference type="NCBI Taxonomy" id="1667024"/>
    <lineage>
        <taxon>Bacteria</taxon>
        <taxon>Pseudomonadati</taxon>
        <taxon>Pseudomonadota</taxon>
        <taxon>Gammaproteobacteria</taxon>
        <taxon>Vibrionales</taxon>
        <taxon>Vibrionaceae</taxon>
        <taxon>Vibrio</taxon>
    </lineage>
</organism>
<accession>A0A557NV57</accession>